<name>A0A562B0L8_9BURK</name>
<evidence type="ECO:0000313" key="3">
    <source>
        <dbReference type="EMBL" id="TWG78751.1"/>
    </source>
</evidence>
<keyword evidence="2" id="KW-1133">Transmembrane helix</keyword>
<protein>
    <submittedName>
        <fullName evidence="3">Uncharacterized protein DUF3426</fullName>
    </submittedName>
</protein>
<proteinExistence type="predicted"/>
<accession>A0A562B0L8</accession>
<keyword evidence="2" id="KW-0812">Transmembrane</keyword>
<reference evidence="3 4" key="1">
    <citation type="submission" date="2019-07" db="EMBL/GenBank/DDBJ databases">
        <title>Genome sequencing of lignin-degrading bacterial isolates.</title>
        <authorList>
            <person name="Gladden J."/>
        </authorList>
    </citation>
    <scope>NUCLEOTIDE SEQUENCE [LARGE SCALE GENOMIC DNA]</scope>
    <source>
        <strain evidence="3 4">J11</strain>
    </source>
</reference>
<sequence>MQDPKPDSLPDSLPDSQPDSPPDPQPRPGHDNANRDTGRDVARSSPPSSAAGISAGEYLRAPAADRVDITPTAVAREEALRRSLLGDDAASEGFSDVWRARRRRARLRRVAAWSALPLCMALVGAALWTRAELAGRLPALRPVLEAACAPLGCRVPPWPNLAALRIGASQLERPGQGDDAYRLSLSLLNDSRAAVALPELELTLTDDDDHAVATHRFKPADYLPSGQRGALEAGLAPGGELPVQVRFRTHAETQAEPGPDGPANYRLRILYR</sequence>
<feature type="region of interest" description="Disordered" evidence="1">
    <location>
        <begin position="1"/>
        <end position="57"/>
    </location>
</feature>
<feature type="compositionally biased region" description="Low complexity" evidence="1">
    <location>
        <begin position="9"/>
        <end position="18"/>
    </location>
</feature>
<keyword evidence="2" id="KW-0472">Membrane</keyword>
<organism evidence="3 4">
    <name type="scientific">Cupriavidus gilardii J11</name>
    <dbReference type="NCBI Taxonomy" id="936133"/>
    <lineage>
        <taxon>Bacteria</taxon>
        <taxon>Pseudomonadati</taxon>
        <taxon>Pseudomonadota</taxon>
        <taxon>Betaproteobacteria</taxon>
        <taxon>Burkholderiales</taxon>
        <taxon>Burkholderiaceae</taxon>
        <taxon>Cupriavidus</taxon>
    </lineage>
</organism>
<evidence type="ECO:0000256" key="1">
    <source>
        <dbReference type="SAM" id="MobiDB-lite"/>
    </source>
</evidence>
<evidence type="ECO:0000256" key="2">
    <source>
        <dbReference type="SAM" id="Phobius"/>
    </source>
</evidence>
<dbReference type="OrthoDB" id="5294582at2"/>
<dbReference type="InterPro" id="IPR021834">
    <property type="entry name" value="DUF3426"/>
</dbReference>
<dbReference type="EMBL" id="VLJN01000067">
    <property type="protein sequence ID" value="TWG78751.1"/>
    <property type="molecule type" value="Genomic_DNA"/>
</dbReference>
<feature type="compositionally biased region" description="Low complexity" evidence="1">
    <location>
        <begin position="43"/>
        <end position="56"/>
    </location>
</feature>
<evidence type="ECO:0000313" key="4">
    <source>
        <dbReference type="Proteomes" id="UP000318141"/>
    </source>
</evidence>
<feature type="transmembrane region" description="Helical" evidence="2">
    <location>
        <begin position="110"/>
        <end position="128"/>
    </location>
</feature>
<dbReference type="AlphaFoldDB" id="A0A562B0L8"/>
<dbReference type="Pfam" id="PF11906">
    <property type="entry name" value="DUF3426"/>
    <property type="match status" value="1"/>
</dbReference>
<gene>
    <name evidence="3" type="ORF">L602_000900000550</name>
</gene>
<comment type="caution">
    <text evidence="3">The sequence shown here is derived from an EMBL/GenBank/DDBJ whole genome shotgun (WGS) entry which is preliminary data.</text>
</comment>
<keyword evidence="4" id="KW-1185">Reference proteome</keyword>
<dbReference type="Proteomes" id="UP000318141">
    <property type="component" value="Unassembled WGS sequence"/>
</dbReference>
<feature type="compositionally biased region" description="Basic and acidic residues" evidence="1">
    <location>
        <begin position="28"/>
        <end position="42"/>
    </location>
</feature>